<dbReference type="Gene3D" id="4.10.140.10">
    <property type="entry name" value="Thrombin light chain domain"/>
    <property type="match status" value="1"/>
</dbReference>
<keyword evidence="4" id="KW-0301">Gamma-carboxyglutamic acid</keyword>
<dbReference type="PROSITE" id="PS50998">
    <property type="entry name" value="GLA_2"/>
    <property type="match status" value="1"/>
</dbReference>
<dbReference type="Pfam" id="PF00089">
    <property type="entry name" value="Trypsin"/>
    <property type="match status" value="1"/>
</dbReference>
<gene>
    <name evidence="25" type="primary">f2</name>
</gene>
<dbReference type="FunFam" id="2.40.10.10:FF:000120">
    <property type="entry name" value="Putative serine protease"/>
    <property type="match status" value="1"/>
</dbReference>
<evidence type="ECO:0000256" key="5">
    <source>
        <dbReference type="ARBA" id="ARBA00022486"/>
    </source>
</evidence>
<comment type="caution">
    <text evidence="19">Lacks conserved residue(s) required for the propagation of feature annotation.</text>
</comment>
<dbReference type="InterPro" id="IPR003966">
    <property type="entry name" value="Prothrombin/thrombin"/>
</dbReference>
<dbReference type="PRINTS" id="PR00722">
    <property type="entry name" value="CHYMOTRYPSIN"/>
</dbReference>
<proteinExistence type="evidence at transcript level"/>
<keyword evidence="12 20" id="KW-0720">Serine protease</keyword>
<feature type="domain" description="Gla" evidence="24">
    <location>
        <begin position="45"/>
        <end position="91"/>
    </location>
</feature>
<dbReference type="SMART" id="SM00130">
    <property type="entry name" value="KR"/>
    <property type="match status" value="2"/>
</dbReference>
<dbReference type="InterPro" id="IPR035972">
    <property type="entry name" value="GLA-like_dom_SF"/>
</dbReference>
<dbReference type="Pfam" id="PF00051">
    <property type="entry name" value="Kringle"/>
    <property type="match status" value="2"/>
</dbReference>
<dbReference type="InterPro" id="IPR000001">
    <property type="entry name" value="Kringle"/>
</dbReference>
<dbReference type="GO" id="GO:0005615">
    <property type="term" value="C:extracellular space"/>
    <property type="evidence" value="ECO:0007669"/>
    <property type="project" value="TreeGrafter"/>
</dbReference>
<dbReference type="PANTHER" id="PTHR24254:SF10">
    <property type="entry name" value="PROTHROMBIN"/>
    <property type="match status" value="1"/>
</dbReference>
<evidence type="ECO:0000256" key="7">
    <source>
        <dbReference type="ARBA" id="ARBA00022670"/>
    </source>
</evidence>
<feature type="chain" id="PRO_5006829722" description="Prothrombin" evidence="21">
    <location>
        <begin position="24"/>
        <end position="611"/>
    </location>
</feature>
<dbReference type="GeneID" id="122811014"/>
<keyword evidence="11 20" id="KW-0378">Hydrolase</keyword>
<evidence type="ECO:0000256" key="12">
    <source>
        <dbReference type="ARBA" id="ARBA00022825"/>
    </source>
</evidence>
<evidence type="ECO:0000256" key="13">
    <source>
        <dbReference type="ARBA" id="ARBA00022837"/>
    </source>
</evidence>
<dbReference type="GO" id="GO:0005509">
    <property type="term" value="F:calcium ion binding"/>
    <property type="evidence" value="ECO:0007669"/>
    <property type="project" value="InterPro"/>
</dbReference>
<dbReference type="InterPro" id="IPR043504">
    <property type="entry name" value="Peptidase_S1_PA_chymotrypsin"/>
</dbReference>
<dbReference type="InterPro" id="IPR000294">
    <property type="entry name" value="GLA_domain"/>
</dbReference>
<dbReference type="InterPro" id="IPR033116">
    <property type="entry name" value="TRYPSIN_SER"/>
</dbReference>
<evidence type="ECO:0000256" key="2">
    <source>
        <dbReference type="ARBA" id="ARBA00012174"/>
    </source>
</evidence>
<evidence type="ECO:0000256" key="9">
    <source>
        <dbReference type="ARBA" id="ARBA00022729"/>
    </source>
</evidence>
<dbReference type="InterPro" id="IPR037111">
    <property type="entry name" value="Thrombin_light_chain_sf"/>
</dbReference>
<dbReference type="PRINTS" id="PR01505">
    <property type="entry name" value="PROTHROMBIN"/>
</dbReference>
<dbReference type="PROSITE" id="PS00011">
    <property type="entry name" value="GLA_1"/>
    <property type="match status" value="1"/>
</dbReference>
<dbReference type="SMART" id="SM00069">
    <property type="entry name" value="GLA"/>
    <property type="match status" value="1"/>
</dbReference>
<feature type="domain" description="Peptidase S1" evidence="23">
    <location>
        <begin position="352"/>
        <end position="610"/>
    </location>
</feature>
<dbReference type="InterPro" id="IPR018992">
    <property type="entry name" value="Thrombin_light_chain"/>
</dbReference>
<evidence type="ECO:0000256" key="11">
    <source>
        <dbReference type="ARBA" id="ARBA00022801"/>
    </source>
</evidence>
<evidence type="ECO:0000256" key="17">
    <source>
        <dbReference type="ARBA" id="ARBA00032835"/>
    </source>
</evidence>
<dbReference type="InterPro" id="IPR013806">
    <property type="entry name" value="Kringle-like"/>
</dbReference>
<dbReference type="SUPFAM" id="SSF50494">
    <property type="entry name" value="Trypsin-like serine proteases"/>
    <property type="match status" value="1"/>
</dbReference>
<dbReference type="Pfam" id="PF00594">
    <property type="entry name" value="Gla"/>
    <property type="match status" value="1"/>
</dbReference>
<keyword evidence="9 21" id="KW-0732">Signal</keyword>
<dbReference type="OrthoDB" id="6380398at2759"/>
<keyword evidence="16" id="KW-0325">Glycoprotein</keyword>
<evidence type="ECO:0000256" key="1">
    <source>
        <dbReference type="ARBA" id="ARBA00001621"/>
    </source>
</evidence>
<organism evidence="25">
    <name type="scientific">Protopterus annectens</name>
    <name type="common">African lungfish</name>
    <dbReference type="NCBI Taxonomy" id="7888"/>
    <lineage>
        <taxon>Eukaryota</taxon>
        <taxon>Metazoa</taxon>
        <taxon>Chordata</taxon>
        <taxon>Craniata</taxon>
        <taxon>Vertebrata</taxon>
        <taxon>Euteleostomi</taxon>
        <taxon>Dipnomorpha</taxon>
        <taxon>Ceratodontiformes</taxon>
        <taxon>Lepidosirenoidei</taxon>
        <taxon>Protopteridae</taxon>
        <taxon>Protopterus</taxon>
    </lineage>
</organism>
<dbReference type="GO" id="GO:0030168">
    <property type="term" value="P:platelet activation"/>
    <property type="evidence" value="ECO:0007669"/>
    <property type="project" value="TreeGrafter"/>
</dbReference>
<keyword evidence="10" id="KW-0677">Repeat</keyword>
<comment type="catalytic activity">
    <reaction evidence="1">
        <text>Selective cleavage of Arg-|-Gly bonds in fibrinogen to form fibrin and release fibrinopeptides A and B.</text>
        <dbReference type="EC" id="3.4.21.5"/>
    </reaction>
</comment>
<evidence type="ECO:0000256" key="15">
    <source>
        <dbReference type="ARBA" id="ARBA00023157"/>
    </source>
</evidence>
<dbReference type="PANTHER" id="PTHR24254">
    <property type="entry name" value="PROTHROMBIN"/>
    <property type="match status" value="1"/>
</dbReference>
<comment type="function">
    <text evidence="18">Thrombin, which cleaves bonds after Arg and Lys, converts fibrinogen to fibrin and activates factors V, VII, VIII, XIII, and, in complex with thrombomodulin, protein C. Functions in blood homeostasis, inflammation and wound healing. Activates coagulation factor XI (F11); activation is promoted by the contact with negatively charged surfaces. Triggers the production of pro-inflammatory cytokines, such as MCP-1/CCL2 and IL8/CXCL8, in endothelial cells.</text>
</comment>
<dbReference type="InterPro" id="IPR009003">
    <property type="entry name" value="Peptidase_S1_PA"/>
</dbReference>
<dbReference type="PRINTS" id="PR00018">
    <property type="entry name" value="KRINGLE"/>
</dbReference>
<dbReference type="InterPro" id="IPR018056">
    <property type="entry name" value="Kringle_CS"/>
</dbReference>
<evidence type="ECO:0000259" key="24">
    <source>
        <dbReference type="PROSITE" id="PS50998"/>
    </source>
</evidence>
<dbReference type="PROSITE" id="PS50070">
    <property type="entry name" value="KRINGLE_2"/>
    <property type="match status" value="2"/>
</dbReference>
<evidence type="ECO:0000256" key="19">
    <source>
        <dbReference type="PROSITE-ProRule" id="PRU00121"/>
    </source>
</evidence>
<keyword evidence="6 19" id="KW-0420">Kringle</keyword>
<feature type="domain" description="Kringle" evidence="22">
    <location>
        <begin position="117"/>
        <end position="188"/>
    </location>
</feature>
<dbReference type="PROSITE" id="PS50240">
    <property type="entry name" value="TRYPSIN_DOM"/>
    <property type="match status" value="1"/>
</dbReference>
<dbReference type="FunFam" id="4.10.740.10:FF:000001">
    <property type="entry name" value="vitamin K-dependent protein S"/>
    <property type="match status" value="1"/>
</dbReference>
<evidence type="ECO:0000256" key="16">
    <source>
        <dbReference type="ARBA" id="ARBA00023180"/>
    </source>
</evidence>
<dbReference type="InterPro" id="IPR051659">
    <property type="entry name" value="Serine_Protease_S1-Domain"/>
</dbReference>
<dbReference type="GO" id="GO:0030194">
    <property type="term" value="P:positive regulation of blood coagulation"/>
    <property type="evidence" value="ECO:0007669"/>
    <property type="project" value="TreeGrafter"/>
</dbReference>
<dbReference type="Gene3D" id="2.40.20.10">
    <property type="entry name" value="Plasminogen Kringle 4"/>
    <property type="match status" value="2"/>
</dbReference>
<dbReference type="Gene3D" id="4.10.740.10">
    <property type="entry name" value="Coagulation Factor IX"/>
    <property type="match status" value="1"/>
</dbReference>
<evidence type="ECO:0000256" key="8">
    <source>
        <dbReference type="ARBA" id="ARBA00022685"/>
    </source>
</evidence>
<dbReference type="InterPro" id="IPR018114">
    <property type="entry name" value="TRYPSIN_HIS"/>
</dbReference>
<dbReference type="SUPFAM" id="SSF57630">
    <property type="entry name" value="GLA-domain"/>
    <property type="match status" value="1"/>
</dbReference>
<keyword evidence="7 20" id="KW-0645">Protease</keyword>
<evidence type="ECO:0000259" key="22">
    <source>
        <dbReference type="PROSITE" id="PS50070"/>
    </source>
</evidence>
<dbReference type="EMBL" id="KJ689301">
    <property type="protein sequence ID" value="AJO15921.1"/>
    <property type="molecule type" value="mRNA"/>
</dbReference>
<dbReference type="Pfam" id="PF09396">
    <property type="entry name" value="Thrombin_light"/>
    <property type="match status" value="1"/>
</dbReference>
<evidence type="ECO:0000256" key="6">
    <source>
        <dbReference type="ARBA" id="ARBA00022572"/>
    </source>
</evidence>
<keyword evidence="5" id="KW-0011">Acute phase</keyword>
<dbReference type="SUPFAM" id="SSF57440">
    <property type="entry name" value="Kringle-like"/>
    <property type="match status" value="2"/>
</dbReference>
<dbReference type="InterPro" id="IPR017857">
    <property type="entry name" value="Coagulation_fac-like_Gla_dom"/>
</dbReference>
<evidence type="ECO:0000259" key="23">
    <source>
        <dbReference type="PROSITE" id="PS50240"/>
    </source>
</evidence>
<evidence type="ECO:0000256" key="4">
    <source>
        <dbReference type="ARBA" id="ARBA00022479"/>
    </source>
</evidence>
<dbReference type="EC" id="3.4.21.5" evidence="2"/>
<dbReference type="PROSITE" id="PS00021">
    <property type="entry name" value="KRINGLE_1"/>
    <property type="match status" value="2"/>
</dbReference>
<dbReference type="GO" id="GO:0004252">
    <property type="term" value="F:serine-type endopeptidase activity"/>
    <property type="evidence" value="ECO:0007669"/>
    <property type="project" value="UniProtKB-EC"/>
</dbReference>
<evidence type="ECO:0000256" key="10">
    <source>
        <dbReference type="ARBA" id="ARBA00022737"/>
    </source>
</evidence>
<accession>A0A0U1Z1W5</accession>
<keyword evidence="13" id="KW-0106">Calcium</keyword>
<dbReference type="InterPro" id="IPR001254">
    <property type="entry name" value="Trypsin_dom"/>
</dbReference>
<protein>
    <recommendedName>
        <fullName evidence="3">Prothrombin</fullName>
        <ecNumber evidence="2">3.4.21.5</ecNumber>
    </recommendedName>
    <alternativeName>
        <fullName evidence="17">Coagulation factor II</fullName>
    </alternativeName>
</protein>
<dbReference type="GO" id="GO:0006953">
    <property type="term" value="P:acute-phase response"/>
    <property type="evidence" value="ECO:0007669"/>
    <property type="project" value="UniProtKB-KW"/>
</dbReference>
<reference evidence="25" key="1">
    <citation type="submission" date="2014-04" db="EMBL/GenBank/DDBJ databases">
        <title>Molecular characterization and mRNA expression of the coagulation factor II in the African lungfish, Protopterus annectens, during three phases of aestivation in air.</title>
        <authorList>
            <person name="Tan X.R."/>
            <person name="Hiong K.C."/>
            <person name="Chew S.F."/>
            <person name="Ip Y.K."/>
        </authorList>
    </citation>
    <scope>NUCLEOTIDE SEQUENCE</scope>
</reference>
<dbReference type="SMART" id="SM00020">
    <property type="entry name" value="Tryp_SPc"/>
    <property type="match status" value="1"/>
</dbReference>
<keyword evidence="14" id="KW-0865">Zymogen</keyword>
<name>A0A0U1Z1W5_PROAN</name>
<dbReference type="PRINTS" id="PR00001">
    <property type="entry name" value="GLABLOOD"/>
</dbReference>
<dbReference type="PROSITE" id="PS00134">
    <property type="entry name" value="TRYPSIN_HIS"/>
    <property type="match status" value="1"/>
</dbReference>
<dbReference type="CDD" id="cd00108">
    <property type="entry name" value="KR"/>
    <property type="match status" value="2"/>
</dbReference>
<evidence type="ECO:0000256" key="18">
    <source>
        <dbReference type="ARBA" id="ARBA00049579"/>
    </source>
</evidence>
<keyword evidence="8" id="KW-0165">Cleavage on pair of basic residues</keyword>
<dbReference type="CDD" id="cd00190">
    <property type="entry name" value="Tryp_SPc"/>
    <property type="match status" value="1"/>
</dbReference>
<dbReference type="AlphaFoldDB" id="A0A0U1Z1W5"/>
<keyword evidence="15" id="KW-1015">Disulfide bond</keyword>
<feature type="signal peptide" evidence="21">
    <location>
        <begin position="1"/>
        <end position="23"/>
    </location>
</feature>
<dbReference type="Gene3D" id="2.40.10.10">
    <property type="entry name" value="Trypsin-like serine proteases"/>
    <property type="match status" value="2"/>
</dbReference>
<evidence type="ECO:0000256" key="21">
    <source>
        <dbReference type="SAM" id="SignalP"/>
    </source>
</evidence>
<dbReference type="InterPro" id="IPR001314">
    <property type="entry name" value="Peptidase_S1A"/>
</dbReference>
<dbReference type="InterPro" id="IPR038178">
    <property type="entry name" value="Kringle_sf"/>
</dbReference>
<feature type="domain" description="Kringle" evidence="22">
    <location>
        <begin position="210"/>
        <end position="289"/>
    </location>
</feature>
<dbReference type="GO" id="GO:0006508">
    <property type="term" value="P:proteolysis"/>
    <property type="evidence" value="ECO:0007669"/>
    <property type="project" value="UniProtKB-KW"/>
</dbReference>
<evidence type="ECO:0000256" key="20">
    <source>
        <dbReference type="RuleBase" id="RU363034"/>
    </source>
</evidence>
<evidence type="ECO:0000256" key="14">
    <source>
        <dbReference type="ARBA" id="ARBA00023145"/>
    </source>
</evidence>
<evidence type="ECO:0000313" key="25">
    <source>
        <dbReference type="EMBL" id="AJO15921.1"/>
    </source>
</evidence>
<evidence type="ECO:0000256" key="3">
    <source>
        <dbReference type="ARBA" id="ARBA00014840"/>
    </source>
</evidence>
<dbReference type="RefSeq" id="XP_043938462.1">
    <property type="nucleotide sequence ID" value="XM_044082527.1"/>
</dbReference>
<dbReference type="PROSITE" id="PS00135">
    <property type="entry name" value="TRYPSIN_SER"/>
    <property type="match status" value="1"/>
</dbReference>
<sequence length="611" mass="69365">MKIITAVTLLNALLLCLLQPSLTKNVFLEKREADSMLMRHKRANSKMTPFEELRAGNLERECYEEVCSKEEAREVFETPALTDIFWANYTDCESFVSKNRTHLDTCLSGLCAVTQIGTNYIGNISTTRSGRECQYWNSNFPHKSEFNVILHPELQKNFCRNPDRSPKGPWCYTRDAVTRREECVIPICGAQGTTSKAVTNSIAPTSPKGECVPDRGMRYNGTLNVTISGLNCLAWNSPKALEIGERANFPKDFILEKNYCRNPDSDDDGVWCVVDSPNKTIDYCNLHYCGETSLKTDGAEETDIGGRTSIQERTLFFNEKFFGKGEADCGIRPKFEKSNIKDKSEHELLESYIGGRIVKGVDVEFGSAPWQVMLFRKSPQELLCGASLLSDQWVLTAAHCIFYPPWDKNLTTNDILVRIGKHLRTKYERGQEKIVELDQIIVHPKYNWKENMDRDIALLHLKYPIEFSINIHPICVTNKEIVQSLMVAGYKGRVTGWGNLKEVWVSSPSNMPQILQEINLPIVDQDVCRSSTKIPITDNMFCAGYSSKEKGSGDACEGDSGGPFVMKNPLDGRWYQVGIVSWGEGCNREDKYGFYTFLFRLRKWMKKVMES</sequence>